<dbReference type="GO" id="GO:0032259">
    <property type="term" value="P:methylation"/>
    <property type="evidence" value="ECO:0007669"/>
    <property type="project" value="UniProtKB-KW"/>
</dbReference>
<accession>A0A6A6HL33</accession>
<proteinExistence type="predicted"/>
<evidence type="ECO:0000313" key="2">
    <source>
        <dbReference type="Proteomes" id="UP000800092"/>
    </source>
</evidence>
<keyword evidence="1" id="KW-0489">Methyltransferase</keyword>
<dbReference type="Proteomes" id="UP000800092">
    <property type="component" value="Unassembled WGS sequence"/>
</dbReference>
<evidence type="ECO:0000313" key="1">
    <source>
        <dbReference type="EMBL" id="KAF2238508.1"/>
    </source>
</evidence>
<organism evidence="1 2">
    <name type="scientific">Viridothelium virens</name>
    <name type="common">Speckled blister lichen</name>
    <name type="synonym">Trypethelium virens</name>
    <dbReference type="NCBI Taxonomy" id="1048519"/>
    <lineage>
        <taxon>Eukaryota</taxon>
        <taxon>Fungi</taxon>
        <taxon>Dikarya</taxon>
        <taxon>Ascomycota</taxon>
        <taxon>Pezizomycotina</taxon>
        <taxon>Dothideomycetes</taxon>
        <taxon>Dothideomycetes incertae sedis</taxon>
        <taxon>Trypetheliales</taxon>
        <taxon>Trypetheliaceae</taxon>
        <taxon>Viridothelium</taxon>
    </lineage>
</organism>
<dbReference type="GO" id="GO:0008168">
    <property type="term" value="F:methyltransferase activity"/>
    <property type="evidence" value="ECO:0007669"/>
    <property type="project" value="UniProtKB-KW"/>
</dbReference>
<dbReference type="EMBL" id="ML991775">
    <property type="protein sequence ID" value="KAF2238508.1"/>
    <property type="molecule type" value="Genomic_DNA"/>
</dbReference>
<name>A0A6A6HL33_VIRVR</name>
<dbReference type="Pfam" id="PF13489">
    <property type="entry name" value="Methyltransf_23"/>
    <property type="match status" value="1"/>
</dbReference>
<dbReference type="SUPFAM" id="SSF53335">
    <property type="entry name" value="S-adenosyl-L-methionine-dependent methyltransferases"/>
    <property type="match status" value="1"/>
</dbReference>
<dbReference type="CDD" id="cd02440">
    <property type="entry name" value="AdoMet_MTases"/>
    <property type="match status" value="1"/>
</dbReference>
<dbReference type="OrthoDB" id="417697at2759"/>
<dbReference type="PANTHER" id="PTHR43591">
    <property type="entry name" value="METHYLTRANSFERASE"/>
    <property type="match status" value="1"/>
</dbReference>
<dbReference type="PANTHER" id="PTHR43591:SF110">
    <property type="entry name" value="RHODANESE DOMAIN-CONTAINING PROTEIN"/>
    <property type="match status" value="1"/>
</dbReference>
<dbReference type="Gene3D" id="3.40.50.150">
    <property type="entry name" value="Vaccinia Virus protein VP39"/>
    <property type="match status" value="1"/>
</dbReference>
<sequence length="254" mass="28464">MHWMLKAICGYLLHPKVPRGSTQGIRVTDVGAGSGIWLLELAEELPATSMLEGFDISSQQYPPPEWWANNVRLMEHDAFRPFPEQYIGAYDVVNVRFLLTLIRGPEAVPFLKNLVTLLKPGGYIQWTEPQFYSVQTKLSNPESASGNVVRHLEALMRKPPSGVTYEWVAELPSTFEKAGLELVCHELFPVKDSYKLPYCQGLLAALEETTVDSPNVSAESAQESSKFISELSKEFAKGVYLDTNFLCMVGRKPH</sequence>
<reference evidence="1" key="1">
    <citation type="journal article" date="2020" name="Stud. Mycol.">
        <title>101 Dothideomycetes genomes: a test case for predicting lifestyles and emergence of pathogens.</title>
        <authorList>
            <person name="Haridas S."/>
            <person name="Albert R."/>
            <person name="Binder M."/>
            <person name="Bloem J."/>
            <person name="Labutti K."/>
            <person name="Salamov A."/>
            <person name="Andreopoulos B."/>
            <person name="Baker S."/>
            <person name="Barry K."/>
            <person name="Bills G."/>
            <person name="Bluhm B."/>
            <person name="Cannon C."/>
            <person name="Castanera R."/>
            <person name="Culley D."/>
            <person name="Daum C."/>
            <person name="Ezra D."/>
            <person name="Gonzalez J."/>
            <person name="Henrissat B."/>
            <person name="Kuo A."/>
            <person name="Liang C."/>
            <person name="Lipzen A."/>
            <person name="Lutzoni F."/>
            <person name="Magnuson J."/>
            <person name="Mondo S."/>
            <person name="Nolan M."/>
            <person name="Ohm R."/>
            <person name="Pangilinan J."/>
            <person name="Park H.-J."/>
            <person name="Ramirez L."/>
            <person name="Alfaro M."/>
            <person name="Sun H."/>
            <person name="Tritt A."/>
            <person name="Yoshinaga Y."/>
            <person name="Zwiers L.-H."/>
            <person name="Turgeon B."/>
            <person name="Goodwin S."/>
            <person name="Spatafora J."/>
            <person name="Crous P."/>
            <person name="Grigoriev I."/>
        </authorList>
    </citation>
    <scope>NUCLEOTIDE SEQUENCE</scope>
    <source>
        <strain evidence="1">Tuck. ex Michener</strain>
    </source>
</reference>
<dbReference type="AlphaFoldDB" id="A0A6A6HL33"/>
<dbReference type="InterPro" id="IPR029063">
    <property type="entry name" value="SAM-dependent_MTases_sf"/>
</dbReference>
<gene>
    <name evidence="1" type="ORF">EV356DRAFT_505799</name>
</gene>
<keyword evidence="2" id="KW-1185">Reference proteome</keyword>
<keyword evidence="1" id="KW-0808">Transferase</keyword>
<protein>
    <submittedName>
        <fullName evidence="1">S-adenosyl-L-methionine-dependent methyltransferase</fullName>
    </submittedName>
</protein>